<dbReference type="PANTHER" id="PTHR32114:SF2">
    <property type="entry name" value="ABC TRANSPORTER ABCH.3"/>
    <property type="match status" value="1"/>
</dbReference>
<sequence>MELFIKSLSMKGFSKHKQEAVYEFKRDNQIFGENEEGKSTIGDAIAWGFLNSDLNGVERSISHLKNLSSKYTIVKINYSIDDKEYELIRRSGYSNNNGLFVDGTKTTTEKLLAEQFNCDKDLFLCLINPNYFFSFTPKKSREFLNKYLQKIPKSKIMKEFSDYEIEILTKEKFNFNNPNLSLIEKRDDISELEKDLIYTDGMIASMDLSSINDPTENELKDETKLKNQIIELKSAIESILSENLHTDTNINEDEDVKGKKKLEIEIAKIEAEKFIDTDQERLNKLTNEYNNIRNEYKNPPIEKPMLQNIQILQKNVANLQNQYRELANKINKINKNKTQCPKCGFLFLSTNEQILNELLNSLETIKNNGLTANHQLEEAINNNEKQKKKYIQEVNEYRKLKENEGKQISRQICHLQQITIKKEKAFQNNKNNKLAQLRNQISILNNKILAKQKTEKEKIIKFKQENQNKIIKLKNDLSKLESELNQIQQYNNQISTKEKLATENKNKIARLKRKKEDTNNRISSLKLTIDIIKRFISARVKLQSNYIQKHLNKTEIIFEKISKTSGEVKDVFEIHYEDKHLNMLSNSTRIRTSIEIRNMLSIISDLNLPMLIDNAESITHFDRPNCQLFQLIVKKDQPLSIISA</sequence>
<dbReference type="InterPro" id="IPR027417">
    <property type="entry name" value="P-loop_NTPase"/>
</dbReference>
<evidence type="ECO:0000256" key="2">
    <source>
        <dbReference type="ARBA" id="ARBA00011322"/>
    </source>
</evidence>
<evidence type="ECO:0000256" key="1">
    <source>
        <dbReference type="ARBA" id="ARBA00006930"/>
    </source>
</evidence>
<name>A0A1L3NEV6_CLOSG</name>
<evidence type="ECO:0000313" key="6">
    <source>
        <dbReference type="Proteomes" id="UP000182204"/>
    </source>
</evidence>
<gene>
    <name evidence="5" type="ORF">NPD5_3958</name>
</gene>
<dbReference type="PANTHER" id="PTHR32114">
    <property type="entry name" value="ABC TRANSPORTER ABCH.3"/>
    <property type="match status" value="1"/>
</dbReference>
<keyword evidence="4" id="KW-0175">Coiled coil</keyword>
<comment type="subunit">
    <text evidence="2">Heterodimer of SbcC and SbcD.</text>
</comment>
<dbReference type="AlphaFoldDB" id="A0A1L3NEV6"/>
<dbReference type="EMBL" id="CP013243">
    <property type="protein sequence ID" value="APH14644.1"/>
    <property type="molecule type" value="Genomic_DNA"/>
</dbReference>
<organism evidence="5 6">
    <name type="scientific">Clostridium sporogenes</name>
    <dbReference type="NCBI Taxonomy" id="1509"/>
    <lineage>
        <taxon>Bacteria</taxon>
        <taxon>Bacillati</taxon>
        <taxon>Bacillota</taxon>
        <taxon>Clostridia</taxon>
        <taxon>Eubacteriales</taxon>
        <taxon>Clostridiaceae</taxon>
        <taxon>Clostridium</taxon>
    </lineage>
</organism>
<protein>
    <recommendedName>
        <fullName evidence="3">Nuclease SbcCD subunit C</fullName>
    </recommendedName>
</protein>
<evidence type="ECO:0000256" key="4">
    <source>
        <dbReference type="SAM" id="Coils"/>
    </source>
</evidence>
<feature type="coiled-coil region" evidence="4">
    <location>
        <begin position="427"/>
        <end position="528"/>
    </location>
</feature>
<dbReference type="RefSeq" id="WP_072587067.1">
    <property type="nucleotide sequence ID" value="NZ_CP013243.1"/>
</dbReference>
<comment type="similarity">
    <text evidence="1">Belongs to the SMC family. SbcC subfamily.</text>
</comment>
<feature type="coiled-coil region" evidence="4">
    <location>
        <begin position="275"/>
        <end position="336"/>
    </location>
</feature>
<dbReference type="Gene3D" id="3.40.50.300">
    <property type="entry name" value="P-loop containing nucleotide triphosphate hydrolases"/>
    <property type="match status" value="1"/>
</dbReference>
<proteinExistence type="inferred from homology"/>
<evidence type="ECO:0000313" key="5">
    <source>
        <dbReference type="EMBL" id="APH14644.1"/>
    </source>
</evidence>
<dbReference type="Proteomes" id="UP000182204">
    <property type="component" value="Chromosome"/>
</dbReference>
<evidence type="ECO:0000256" key="3">
    <source>
        <dbReference type="ARBA" id="ARBA00013368"/>
    </source>
</evidence>
<reference evidence="5 6" key="1">
    <citation type="submission" date="2015-11" db="EMBL/GenBank/DDBJ databases">
        <authorList>
            <person name="Hill K.K."/>
            <person name="Shirey T.B."/>
            <person name="Raphael B."/>
            <person name="Daligault H.E."/>
            <person name="Davenport K.W."/>
            <person name="Bruce D.C."/>
            <person name="Foley B.T."/>
            <person name="Johnson S.L."/>
        </authorList>
    </citation>
    <scope>NUCLEOTIDE SEQUENCE [LARGE SCALE GENOMIC DNA]</scope>
    <source>
        <strain evidence="5 6">CDC_1632</strain>
    </source>
</reference>
<feature type="coiled-coil region" evidence="4">
    <location>
        <begin position="373"/>
        <end position="403"/>
    </location>
</feature>
<accession>A0A1L3NEV6</accession>